<proteinExistence type="inferred from homology"/>
<comment type="similarity">
    <text evidence="2 6">Belongs to the 4-toluene sulfonate uptake permease (TSUP) (TC 2.A.102) family.</text>
</comment>
<evidence type="ECO:0000256" key="2">
    <source>
        <dbReference type="ARBA" id="ARBA00009142"/>
    </source>
</evidence>
<feature type="transmembrane region" description="Helical" evidence="6">
    <location>
        <begin position="43"/>
        <end position="62"/>
    </location>
</feature>
<keyword evidence="5 6" id="KW-0472">Membrane</keyword>
<evidence type="ECO:0000256" key="5">
    <source>
        <dbReference type="ARBA" id="ARBA00023136"/>
    </source>
</evidence>
<feature type="transmembrane region" description="Helical" evidence="6">
    <location>
        <begin position="101"/>
        <end position="120"/>
    </location>
</feature>
<accession>A0A520S3R7</accession>
<evidence type="ECO:0000256" key="1">
    <source>
        <dbReference type="ARBA" id="ARBA00004141"/>
    </source>
</evidence>
<reference evidence="7 8" key="1">
    <citation type="submission" date="2019-02" db="EMBL/GenBank/DDBJ databases">
        <title>Prokaryotic population dynamics and viral predation in marine succession experiment using metagenomics: the confinement effect.</title>
        <authorList>
            <person name="Haro-Moreno J.M."/>
            <person name="Rodriguez-Valera F."/>
            <person name="Lopez-Perez M."/>
        </authorList>
    </citation>
    <scope>NUCLEOTIDE SEQUENCE [LARGE SCALE GENOMIC DNA]</scope>
    <source>
        <strain evidence="7">MED-G157</strain>
    </source>
</reference>
<sequence length="246" mass="26520">MLEFSTVCFLFLVAVGTFVQTVSGFALGLVIILGATILDIEQITFSAAVISLISLVNSGVALRTSYGNIDRSYFYYLCGALFLGLLIGVILLICLSDVGYFVLRVLLGFVVIIAGILLLLRPTSKLARSGKLSSFLFGFAGGVFSGLFSTGGSAWAYFLYRQPLNHEIIRATLLAVLAFSCITRTIMVTLTGQMTMNIVFTSLLSLPIVVLITEVTNRNLEHIPSAMVRKLVVGSMSMAGLFLIFG</sequence>
<comment type="caution">
    <text evidence="7">The sequence shown here is derived from an EMBL/GenBank/DDBJ whole genome shotgun (WGS) entry which is preliminary data.</text>
</comment>
<protein>
    <recommendedName>
        <fullName evidence="6">Probable membrane transporter protein</fullName>
    </recommendedName>
</protein>
<feature type="transmembrane region" description="Helical" evidence="6">
    <location>
        <begin position="74"/>
        <end position="95"/>
    </location>
</feature>
<dbReference type="AlphaFoldDB" id="A0A520S3R7"/>
<comment type="subcellular location">
    <subcellularLocation>
        <location evidence="6">Cell membrane</location>
        <topology evidence="6">Multi-pass membrane protein</topology>
    </subcellularLocation>
    <subcellularLocation>
        <location evidence="1">Membrane</location>
        <topology evidence="1">Multi-pass membrane protein</topology>
    </subcellularLocation>
</comment>
<evidence type="ECO:0000256" key="4">
    <source>
        <dbReference type="ARBA" id="ARBA00022989"/>
    </source>
</evidence>
<dbReference type="GO" id="GO:0005886">
    <property type="term" value="C:plasma membrane"/>
    <property type="evidence" value="ECO:0007669"/>
    <property type="project" value="UniProtKB-SubCell"/>
</dbReference>
<feature type="transmembrane region" description="Helical" evidence="6">
    <location>
        <begin position="132"/>
        <end position="156"/>
    </location>
</feature>
<evidence type="ECO:0000256" key="3">
    <source>
        <dbReference type="ARBA" id="ARBA00022692"/>
    </source>
</evidence>
<name>A0A520S3R7_9GAMM</name>
<dbReference type="InterPro" id="IPR002781">
    <property type="entry name" value="TM_pro_TauE-like"/>
</dbReference>
<feature type="transmembrane region" description="Helical" evidence="6">
    <location>
        <begin position="7"/>
        <end position="37"/>
    </location>
</feature>
<evidence type="ECO:0000256" key="6">
    <source>
        <dbReference type="RuleBase" id="RU363041"/>
    </source>
</evidence>
<dbReference type="EMBL" id="SHAG01000005">
    <property type="protein sequence ID" value="RZO77103.1"/>
    <property type="molecule type" value="Genomic_DNA"/>
</dbReference>
<keyword evidence="3 6" id="KW-0812">Transmembrane</keyword>
<feature type="transmembrane region" description="Helical" evidence="6">
    <location>
        <begin position="168"/>
        <end position="186"/>
    </location>
</feature>
<keyword evidence="6" id="KW-1003">Cell membrane</keyword>
<evidence type="ECO:0000313" key="7">
    <source>
        <dbReference type="EMBL" id="RZO77103.1"/>
    </source>
</evidence>
<dbReference type="Proteomes" id="UP000316199">
    <property type="component" value="Unassembled WGS sequence"/>
</dbReference>
<dbReference type="Pfam" id="PF01925">
    <property type="entry name" value="TauE"/>
    <property type="match status" value="1"/>
</dbReference>
<organism evidence="7 8">
    <name type="scientific">OM182 bacterium</name>
    <dbReference type="NCBI Taxonomy" id="2510334"/>
    <lineage>
        <taxon>Bacteria</taxon>
        <taxon>Pseudomonadati</taxon>
        <taxon>Pseudomonadota</taxon>
        <taxon>Gammaproteobacteria</taxon>
        <taxon>OMG group</taxon>
        <taxon>OM182 clade</taxon>
    </lineage>
</organism>
<feature type="transmembrane region" description="Helical" evidence="6">
    <location>
        <begin position="227"/>
        <end position="245"/>
    </location>
</feature>
<keyword evidence="4 6" id="KW-1133">Transmembrane helix</keyword>
<evidence type="ECO:0000313" key="8">
    <source>
        <dbReference type="Proteomes" id="UP000316199"/>
    </source>
</evidence>
<feature type="transmembrane region" description="Helical" evidence="6">
    <location>
        <begin position="198"/>
        <end position="215"/>
    </location>
</feature>
<gene>
    <name evidence="7" type="ORF">EVA68_02505</name>
</gene>